<evidence type="ECO:0000313" key="8">
    <source>
        <dbReference type="EMBL" id="OGG04935.1"/>
    </source>
</evidence>
<dbReference type="Gene3D" id="3.40.50.720">
    <property type="entry name" value="NAD(P)-binding Rossmann-like Domain"/>
    <property type="match status" value="1"/>
</dbReference>
<keyword evidence="3 5" id="KW-0067">ATP-binding</keyword>
<dbReference type="Pfam" id="PF19045">
    <property type="entry name" value="Ligase_CoA_2"/>
    <property type="match status" value="1"/>
</dbReference>
<name>A0A1F5YXS1_9BACT</name>
<dbReference type="Pfam" id="PF13302">
    <property type="entry name" value="Acetyltransf_3"/>
    <property type="match status" value="1"/>
</dbReference>
<dbReference type="InterPro" id="IPR043938">
    <property type="entry name" value="Ligase_CoA_dom"/>
</dbReference>
<dbReference type="SUPFAM" id="SSF55729">
    <property type="entry name" value="Acyl-CoA N-acyltransferases (Nat)"/>
    <property type="match status" value="1"/>
</dbReference>
<evidence type="ECO:0000313" key="9">
    <source>
        <dbReference type="Proteomes" id="UP000178448"/>
    </source>
</evidence>
<proteinExistence type="inferred from homology"/>
<dbReference type="InterPro" id="IPR016181">
    <property type="entry name" value="Acyl_CoA_acyltransferase"/>
</dbReference>
<dbReference type="InterPro" id="IPR013815">
    <property type="entry name" value="ATP_grasp_subdomain_1"/>
</dbReference>
<dbReference type="PANTHER" id="PTHR43334:SF1">
    <property type="entry name" value="3-HYDROXYPROPIONATE--COA LIGASE [ADP-FORMING]"/>
    <property type="match status" value="1"/>
</dbReference>
<dbReference type="InterPro" id="IPR011761">
    <property type="entry name" value="ATP-grasp"/>
</dbReference>
<accession>A0A1F5YXS1</accession>
<dbReference type="EMBL" id="MFJD01000001">
    <property type="protein sequence ID" value="OGG04935.1"/>
    <property type="molecule type" value="Genomic_DNA"/>
</dbReference>
<dbReference type="GO" id="GO:0016747">
    <property type="term" value="F:acyltransferase activity, transferring groups other than amino-acyl groups"/>
    <property type="evidence" value="ECO:0007669"/>
    <property type="project" value="InterPro"/>
</dbReference>
<keyword evidence="2 5" id="KW-0547">Nucleotide-binding</keyword>
<dbReference type="PROSITE" id="PS51186">
    <property type="entry name" value="GNAT"/>
    <property type="match status" value="1"/>
</dbReference>
<evidence type="ECO:0000256" key="3">
    <source>
        <dbReference type="ARBA" id="ARBA00022840"/>
    </source>
</evidence>
<comment type="caution">
    <text evidence="8">The sequence shown here is derived from an EMBL/GenBank/DDBJ whole genome shotgun (WGS) entry which is preliminary data.</text>
</comment>
<dbReference type="SUPFAM" id="SSF51735">
    <property type="entry name" value="NAD(P)-binding Rossmann-fold domains"/>
    <property type="match status" value="1"/>
</dbReference>
<dbReference type="Pfam" id="PF13607">
    <property type="entry name" value="Succ_CoA_lig"/>
    <property type="match status" value="1"/>
</dbReference>
<dbReference type="FunFam" id="3.30.1490.20:FF:000020">
    <property type="entry name" value="Protein lysine acetyltransferase"/>
    <property type="match status" value="1"/>
</dbReference>
<dbReference type="InterPro" id="IPR051538">
    <property type="entry name" value="Acyl-CoA_Synth/Transferase"/>
</dbReference>
<dbReference type="PANTHER" id="PTHR43334">
    <property type="entry name" value="ACETATE--COA LIGASE [ADP-FORMING]"/>
    <property type="match status" value="1"/>
</dbReference>
<dbReference type="Pfam" id="PF13380">
    <property type="entry name" value="CoA_binding_2"/>
    <property type="match status" value="1"/>
</dbReference>
<sequence>MNQRHLKTLFNPKTVAVIGASNQEGSVGYSLLKNLLGSGFAGTIYPVNNKHDTVQGVRAYPTIADVPDKVDLGIVAVPASAVPGVVEECGKAGNHALVIVSAGFAEAGVKGEQLAKDILDKAREYDVTFLGPNCLGFIRPKARLNASFSRKMANTGGIAFISQSGALCSAVLDWSVKENVGFSYFVSIGETLDIGYHDLIDYFGSDPETTSILIYMESLTEARRFLSAARGFARTKPIIVLKVGKSSEGAKAALSHTGSLTGNNQVYDAAFKRVGILRVGTISELFDCAKTLSMQARPKGNRLAIVTNAGGPGVIATDALVDMKGELASLSPETVSYLDEHLPPHWSHGNPVDVLGDADAIRYRKAVEACLNEPGTDGTLVILTPQAVTDAVAVSKELVQLNTQKHKTILAAWMGEDDVAEGRRILEEGSIPAYEKPEDAVRAFMHMYEYERNLELLYETPGTVPHAFTPATQDNRILITDAVNNGRHVLTEPQAKKLLANYEIPVPKGELVNSAEAAGNAAKRIGFPVVAKIVSPDIIHKFDVGGVVVGITTAGDAAGAYTAIINTVRSKVPHATIDGVYVEQMISKQYELLIGCKKDPIFGPAIVFGMGGIAVEVFKDTNVGLPPLNMALAQRLIEGTTIYRLLKGYRGVAGVNVEAIQYLLYKFAYLVMDFPEIRELDINPFVIDHQGEIVLDAKVILDDTVINKSVKPYSHMVISPYPREYESTVQIASGKTVLLRPIRPEDEPLEREMFTTFSRETQRYRFFAPVKEITHEMLIRYTQIDYDREIAIIAELSEDGRKKMVGVARLVADPYNENAEYAVVLGDPWQKQGLGSMMTDYMIDIAKRRGIKKIIAFTLLDNEVMVKIFTKRNFTLKNEEDMYRAELNLQDTA</sequence>
<evidence type="ECO:0000259" key="7">
    <source>
        <dbReference type="PROSITE" id="PS51186"/>
    </source>
</evidence>
<dbReference type="SUPFAM" id="SSF52210">
    <property type="entry name" value="Succinyl-CoA synthetase domains"/>
    <property type="match status" value="2"/>
</dbReference>
<dbReference type="SMART" id="SM00881">
    <property type="entry name" value="CoA_binding"/>
    <property type="match status" value="1"/>
</dbReference>
<dbReference type="Gene3D" id="3.30.470.20">
    <property type="entry name" value="ATP-grasp fold, B domain"/>
    <property type="match status" value="1"/>
</dbReference>
<dbReference type="SUPFAM" id="SSF56059">
    <property type="entry name" value="Glutathione synthetase ATP-binding domain-like"/>
    <property type="match status" value="1"/>
</dbReference>
<reference evidence="8 9" key="1">
    <citation type="journal article" date="2016" name="Nat. Commun.">
        <title>Thousands of microbial genomes shed light on interconnected biogeochemical processes in an aquifer system.</title>
        <authorList>
            <person name="Anantharaman K."/>
            <person name="Brown C.T."/>
            <person name="Hug L.A."/>
            <person name="Sharon I."/>
            <person name="Castelle C.J."/>
            <person name="Probst A.J."/>
            <person name="Thomas B.C."/>
            <person name="Singh A."/>
            <person name="Wilkins M.J."/>
            <person name="Karaoz U."/>
            <person name="Brodie E.L."/>
            <person name="Williams K.H."/>
            <person name="Hubbard S.S."/>
            <person name="Banfield J.F."/>
        </authorList>
    </citation>
    <scope>NUCLEOTIDE SEQUENCE [LARGE SCALE GENOMIC DNA]</scope>
</reference>
<feature type="domain" description="N-acetyltransferase" evidence="7">
    <location>
        <begin position="737"/>
        <end position="890"/>
    </location>
</feature>
<dbReference type="Gene3D" id="3.40.50.261">
    <property type="entry name" value="Succinyl-CoA synthetase domains"/>
    <property type="match status" value="2"/>
</dbReference>
<dbReference type="PROSITE" id="PS50975">
    <property type="entry name" value="ATP_GRASP"/>
    <property type="match status" value="1"/>
</dbReference>
<comment type="similarity">
    <text evidence="4">In the N-terminal section; belongs to the acetate CoA ligase alpha subunit family.</text>
</comment>
<dbReference type="InterPro" id="IPR000182">
    <property type="entry name" value="GNAT_dom"/>
</dbReference>
<dbReference type="Pfam" id="PF13549">
    <property type="entry name" value="ATP-grasp_5"/>
    <property type="match status" value="1"/>
</dbReference>
<evidence type="ECO:0000256" key="1">
    <source>
        <dbReference type="ARBA" id="ARBA00022598"/>
    </source>
</evidence>
<dbReference type="GO" id="GO:0043758">
    <property type="term" value="F:acetate-CoA ligase (ADP-forming) activity"/>
    <property type="evidence" value="ECO:0007669"/>
    <property type="project" value="InterPro"/>
</dbReference>
<dbReference type="InterPro" id="IPR036291">
    <property type="entry name" value="NAD(P)-bd_dom_sf"/>
</dbReference>
<dbReference type="InterPro" id="IPR003781">
    <property type="entry name" value="CoA-bd"/>
</dbReference>
<dbReference type="Gene3D" id="3.30.1490.20">
    <property type="entry name" value="ATP-grasp fold, A domain"/>
    <property type="match status" value="1"/>
</dbReference>
<evidence type="ECO:0000256" key="4">
    <source>
        <dbReference type="ARBA" id="ARBA00060888"/>
    </source>
</evidence>
<organism evidence="8 9">
    <name type="scientific">Candidatus Gottesmanbacteria bacterium RBG_16_52_11</name>
    <dbReference type="NCBI Taxonomy" id="1798374"/>
    <lineage>
        <taxon>Bacteria</taxon>
        <taxon>Candidatus Gottesmaniibacteriota</taxon>
    </lineage>
</organism>
<evidence type="ECO:0000256" key="2">
    <source>
        <dbReference type="ARBA" id="ARBA00022741"/>
    </source>
</evidence>
<dbReference type="InterPro" id="IPR016102">
    <property type="entry name" value="Succinyl-CoA_synth-like"/>
</dbReference>
<dbReference type="STRING" id="1798374.A2Z33_06590"/>
<dbReference type="InterPro" id="IPR032875">
    <property type="entry name" value="Succ_CoA_lig_flav_dom"/>
</dbReference>
<keyword evidence="1" id="KW-0436">Ligase</keyword>
<evidence type="ECO:0000256" key="5">
    <source>
        <dbReference type="PROSITE-ProRule" id="PRU00409"/>
    </source>
</evidence>
<dbReference type="GO" id="GO:0046872">
    <property type="term" value="F:metal ion binding"/>
    <property type="evidence" value="ECO:0007669"/>
    <property type="project" value="InterPro"/>
</dbReference>
<evidence type="ECO:0000259" key="6">
    <source>
        <dbReference type="PROSITE" id="PS50975"/>
    </source>
</evidence>
<dbReference type="GO" id="GO:0005524">
    <property type="term" value="F:ATP binding"/>
    <property type="evidence" value="ECO:0007669"/>
    <property type="project" value="UniProtKB-UniRule"/>
</dbReference>
<feature type="domain" description="ATP-grasp" evidence="6">
    <location>
        <begin position="496"/>
        <end position="532"/>
    </location>
</feature>
<dbReference type="AlphaFoldDB" id="A0A1F5YXS1"/>
<gene>
    <name evidence="8" type="ORF">A2Z33_06590</name>
</gene>
<dbReference type="CDD" id="cd04301">
    <property type="entry name" value="NAT_SF"/>
    <property type="match status" value="1"/>
</dbReference>
<dbReference type="Proteomes" id="UP000178448">
    <property type="component" value="Unassembled WGS sequence"/>
</dbReference>
<protein>
    <submittedName>
        <fullName evidence="8">Acetyl CoA synthetase subunit alpha</fullName>
    </submittedName>
</protein>
<dbReference type="Gene3D" id="3.40.630.30">
    <property type="match status" value="1"/>
</dbReference>